<dbReference type="FunFam" id="1.20.1250.20:FF:000018">
    <property type="entry name" value="MFS transporter permease"/>
    <property type="match status" value="1"/>
</dbReference>
<evidence type="ECO:0000256" key="3">
    <source>
        <dbReference type="ARBA" id="ARBA00022692"/>
    </source>
</evidence>
<feature type="compositionally biased region" description="Acidic residues" evidence="6">
    <location>
        <begin position="46"/>
        <end position="56"/>
    </location>
</feature>
<evidence type="ECO:0000256" key="1">
    <source>
        <dbReference type="ARBA" id="ARBA00004141"/>
    </source>
</evidence>
<evidence type="ECO:0000256" key="2">
    <source>
        <dbReference type="ARBA" id="ARBA00022448"/>
    </source>
</evidence>
<feature type="region of interest" description="Disordered" evidence="6">
    <location>
        <begin position="542"/>
        <end position="572"/>
    </location>
</feature>
<feature type="transmembrane region" description="Helical" evidence="7">
    <location>
        <begin position="482"/>
        <end position="502"/>
    </location>
</feature>
<dbReference type="FunFam" id="1.20.1250.20:FF:000013">
    <property type="entry name" value="MFS general substrate transporter"/>
    <property type="match status" value="1"/>
</dbReference>
<proteinExistence type="predicted"/>
<keyword evidence="2" id="KW-0813">Transport</keyword>
<keyword evidence="9" id="KW-1185">Reference proteome</keyword>
<keyword evidence="4 7" id="KW-1133">Transmembrane helix</keyword>
<dbReference type="InterPro" id="IPR011701">
    <property type="entry name" value="MFS"/>
</dbReference>
<dbReference type="Pfam" id="PF07690">
    <property type="entry name" value="MFS_1"/>
    <property type="match status" value="1"/>
</dbReference>
<dbReference type="Proteomes" id="UP001166286">
    <property type="component" value="Unassembled WGS sequence"/>
</dbReference>
<evidence type="ECO:0000256" key="7">
    <source>
        <dbReference type="SAM" id="Phobius"/>
    </source>
</evidence>
<feature type="transmembrane region" description="Helical" evidence="7">
    <location>
        <begin position="185"/>
        <end position="205"/>
    </location>
</feature>
<feature type="transmembrane region" description="Helical" evidence="7">
    <location>
        <begin position="508"/>
        <end position="534"/>
    </location>
</feature>
<keyword evidence="5 7" id="KW-0472">Membrane</keyword>
<dbReference type="InterPro" id="IPR036259">
    <property type="entry name" value="MFS_trans_sf"/>
</dbReference>
<organism evidence="8 9">
    <name type="scientific">Cladonia borealis</name>
    <dbReference type="NCBI Taxonomy" id="184061"/>
    <lineage>
        <taxon>Eukaryota</taxon>
        <taxon>Fungi</taxon>
        <taxon>Dikarya</taxon>
        <taxon>Ascomycota</taxon>
        <taxon>Pezizomycotina</taxon>
        <taxon>Lecanoromycetes</taxon>
        <taxon>OSLEUM clade</taxon>
        <taxon>Lecanoromycetidae</taxon>
        <taxon>Lecanorales</taxon>
        <taxon>Lecanorineae</taxon>
        <taxon>Cladoniaceae</taxon>
        <taxon>Cladonia</taxon>
    </lineage>
</organism>
<dbReference type="Gene3D" id="1.20.1250.20">
    <property type="entry name" value="MFS general substrate transporter like domains"/>
    <property type="match status" value="2"/>
</dbReference>
<dbReference type="PANTHER" id="PTHR43791">
    <property type="entry name" value="PERMEASE-RELATED"/>
    <property type="match status" value="1"/>
</dbReference>
<feature type="transmembrane region" description="Helical" evidence="7">
    <location>
        <begin position="277"/>
        <end position="299"/>
    </location>
</feature>
<dbReference type="PANTHER" id="PTHR43791:SF27">
    <property type="entry name" value="TRANSPORTER, PUTATIVE (AFU_ORTHOLOGUE AFUA_2G15730)-RELATED"/>
    <property type="match status" value="1"/>
</dbReference>
<dbReference type="GO" id="GO:0022857">
    <property type="term" value="F:transmembrane transporter activity"/>
    <property type="evidence" value="ECO:0007669"/>
    <property type="project" value="InterPro"/>
</dbReference>
<sequence>MSYGMLRHGNQSSHAINQLKRSPSPPLGSDSDSDHHIGVGLRGGEISDEDNFELEELSSHASNGLKSQDEYDPRFDESDDEERRPDFEKRRRESNSTVHSFTLYTPDEEKAVIKKFDRRLVLFVALLYMLSFLDRSNIGNARIAGMEEDLNLSSYQYEWLLRAFYISYILFEWMTLLWKVIPPHIYLAVCVASWGLIASFQSLAFSFPSLLALRAALGIGEAAFVGVPFYMSFFYKRDELAFRTGLFISAAPLATSFASSLAWVITKIGTKIPIASWRLLFLVEGFPSIIVSVFVFLYIPDNPQSARYLTPRERRVAQLRLRKDKSNKDKDNGKRGLQWREIARTLLDPKSYLTALMFFCANVAFSSLPVFLPTIIEEMGYTALQSQALSAPPYLVAFVSVLLTASLSDTHRTRSAPLIFHALLSSLSYFLLSLSPPSFLNLPPWARYTLIYPITTGFFSTITLIITWTLNNQPTSSSQGTGLSILNYIGQLGPLVGVHLYPEEEGPFYVKGMGVCAGAMGGVGVLAGGLRWWLGRENGRMEREGRGEEDGGDGEGEGLVGEGEGRRERRRGREKRFVYML</sequence>
<name>A0AA39V570_9LECA</name>
<dbReference type="AlphaFoldDB" id="A0AA39V570"/>
<reference evidence="8" key="1">
    <citation type="submission" date="2023-03" db="EMBL/GenBank/DDBJ databases">
        <title>Complete genome of Cladonia borealis.</title>
        <authorList>
            <person name="Park H."/>
        </authorList>
    </citation>
    <scope>NUCLEOTIDE SEQUENCE</scope>
    <source>
        <strain evidence="8">ANT050790</strain>
    </source>
</reference>
<keyword evidence="3 7" id="KW-0812">Transmembrane</keyword>
<evidence type="ECO:0000313" key="9">
    <source>
        <dbReference type="Proteomes" id="UP001166286"/>
    </source>
</evidence>
<evidence type="ECO:0000313" key="8">
    <source>
        <dbReference type="EMBL" id="KAK0512204.1"/>
    </source>
</evidence>
<gene>
    <name evidence="8" type="ORF">JMJ35_005332</name>
</gene>
<feature type="region of interest" description="Disordered" evidence="6">
    <location>
        <begin position="1"/>
        <end position="92"/>
    </location>
</feature>
<feature type="transmembrane region" description="Helical" evidence="7">
    <location>
        <begin position="120"/>
        <end position="139"/>
    </location>
</feature>
<evidence type="ECO:0000256" key="6">
    <source>
        <dbReference type="SAM" id="MobiDB-lite"/>
    </source>
</evidence>
<feature type="transmembrane region" description="Helical" evidence="7">
    <location>
        <begin position="159"/>
        <end position="178"/>
    </location>
</feature>
<feature type="transmembrane region" description="Helical" evidence="7">
    <location>
        <begin position="211"/>
        <end position="233"/>
    </location>
</feature>
<feature type="compositionally biased region" description="Polar residues" evidence="6">
    <location>
        <begin position="9"/>
        <end position="21"/>
    </location>
</feature>
<comment type="subcellular location">
    <subcellularLocation>
        <location evidence="1">Membrane</location>
        <topology evidence="1">Multi-pass membrane protein</topology>
    </subcellularLocation>
</comment>
<accession>A0AA39V570</accession>
<feature type="transmembrane region" description="Helical" evidence="7">
    <location>
        <begin position="352"/>
        <end position="376"/>
    </location>
</feature>
<evidence type="ECO:0000256" key="4">
    <source>
        <dbReference type="ARBA" id="ARBA00022989"/>
    </source>
</evidence>
<dbReference type="GO" id="GO:0016020">
    <property type="term" value="C:membrane"/>
    <property type="evidence" value="ECO:0007669"/>
    <property type="project" value="UniProtKB-SubCell"/>
</dbReference>
<comment type="caution">
    <text evidence="8">The sequence shown here is derived from an EMBL/GenBank/DDBJ whole genome shotgun (WGS) entry which is preliminary data.</text>
</comment>
<protein>
    <recommendedName>
        <fullName evidence="10">MFS transporter</fullName>
    </recommendedName>
</protein>
<feature type="transmembrane region" description="Helical" evidence="7">
    <location>
        <begin position="245"/>
        <end position="265"/>
    </location>
</feature>
<dbReference type="SUPFAM" id="SSF103473">
    <property type="entry name" value="MFS general substrate transporter"/>
    <property type="match status" value="1"/>
</dbReference>
<feature type="transmembrane region" description="Helical" evidence="7">
    <location>
        <begin position="388"/>
        <end position="406"/>
    </location>
</feature>
<evidence type="ECO:0000256" key="5">
    <source>
        <dbReference type="ARBA" id="ARBA00023136"/>
    </source>
</evidence>
<feature type="compositionally biased region" description="Basic and acidic residues" evidence="6">
    <location>
        <begin position="67"/>
        <end position="92"/>
    </location>
</feature>
<feature type="transmembrane region" description="Helical" evidence="7">
    <location>
        <begin position="450"/>
        <end position="470"/>
    </location>
</feature>
<dbReference type="EMBL" id="JAFEKC020000011">
    <property type="protein sequence ID" value="KAK0512204.1"/>
    <property type="molecule type" value="Genomic_DNA"/>
</dbReference>
<feature type="transmembrane region" description="Helical" evidence="7">
    <location>
        <begin position="418"/>
        <end position="438"/>
    </location>
</feature>
<evidence type="ECO:0008006" key="10">
    <source>
        <dbReference type="Google" id="ProtNLM"/>
    </source>
</evidence>